<comment type="similarity">
    <text evidence="2">Belongs to the MTB12 family.</text>
</comment>
<proteinExistence type="inferred from homology"/>
<organism evidence="5 6">
    <name type="scientific">Nocardia brasiliensis</name>
    <dbReference type="NCBI Taxonomy" id="37326"/>
    <lineage>
        <taxon>Bacteria</taxon>
        <taxon>Bacillati</taxon>
        <taxon>Actinomycetota</taxon>
        <taxon>Actinomycetes</taxon>
        <taxon>Mycobacteriales</taxon>
        <taxon>Nocardiaceae</taxon>
        <taxon>Nocardia</taxon>
    </lineage>
</organism>
<evidence type="ECO:0000313" key="6">
    <source>
        <dbReference type="Proteomes" id="UP000501705"/>
    </source>
</evidence>
<sequence length="170" mass="16818">MLLPTRILRVSVATAAAALAVTVGLSGCGSDDGKSDTKSSSSSVVASSSAAPSAAAAAPTAESLQAVLTKLSDPAVPTADKATLIVDGEKRTANIDQMNKALAGYGTLTYAVADVTTQGDTTTAQVTITSPHGAAPAMPLTWQNVGGTWKLSDASGCLLLGFAQAPCVPA</sequence>
<evidence type="ECO:0000256" key="3">
    <source>
        <dbReference type="SAM" id="SignalP"/>
    </source>
</evidence>
<protein>
    <recommendedName>
        <fullName evidence="4">Low molecular weight antigen MTB12-like C-terminal domain-containing protein</fullName>
    </recommendedName>
</protein>
<feature type="domain" description="Low molecular weight antigen MTB12-like C-terminal" evidence="4">
    <location>
        <begin position="57"/>
        <end position="167"/>
    </location>
</feature>
<evidence type="ECO:0000256" key="2">
    <source>
        <dbReference type="ARBA" id="ARBA00093774"/>
    </source>
</evidence>
<evidence type="ECO:0000259" key="4">
    <source>
        <dbReference type="Pfam" id="PF26580"/>
    </source>
</evidence>
<accession>A0A6G9Y2Z5</accession>
<dbReference type="AlphaFoldDB" id="A0A6G9Y2Z5"/>
<dbReference type="PROSITE" id="PS51257">
    <property type="entry name" value="PROKAR_LIPOPROTEIN"/>
    <property type="match status" value="1"/>
</dbReference>
<feature type="signal peptide" evidence="3">
    <location>
        <begin position="1"/>
        <end position="20"/>
    </location>
</feature>
<evidence type="ECO:0000313" key="5">
    <source>
        <dbReference type="EMBL" id="QIS07578.1"/>
    </source>
</evidence>
<reference evidence="5 6" key="1">
    <citation type="journal article" date="2019" name="ACS Chem. Biol.">
        <title>Identification and Mobilization of a Cryptic Antibiotic Biosynthesis Gene Locus from a Human-Pathogenic Nocardia Isolate.</title>
        <authorList>
            <person name="Herisse M."/>
            <person name="Ishida K."/>
            <person name="Porter J.L."/>
            <person name="Howden B."/>
            <person name="Hertweck C."/>
            <person name="Stinear T.P."/>
            <person name="Pidot S.J."/>
        </authorList>
    </citation>
    <scope>NUCLEOTIDE SEQUENCE [LARGE SCALE GENOMIC DNA]</scope>
    <source>
        <strain evidence="5 6">AUSMDU00024985</strain>
    </source>
</reference>
<dbReference type="Pfam" id="PF26580">
    <property type="entry name" value="Mtb12_C"/>
    <property type="match status" value="1"/>
</dbReference>
<evidence type="ECO:0000256" key="1">
    <source>
        <dbReference type="ARBA" id="ARBA00022729"/>
    </source>
</evidence>
<dbReference type="Proteomes" id="UP000501705">
    <property type="component" value="Chromosome"/>
</dbReference>
<keyword evidence="1 3" id="KW-0732">Signal</keyword>
<dbReference type="InterPro" id="IPR058644">
    <property type="entry name" value="Mtb12-like_C"/>
</dbReference>
<name>A0A6G9Y2Z5_NOCBR</name>
<feature type="chain" id="PRO_5038502535" description="Low molecular weight antigen MTB12-like C-terminal domain-containing protein" evidence="3">
    <location>
        <begin position="21"/>
        <end position="170"/>
    </location>
</feature>
<gene>
    <name evidence="5" type="ORF">F5X71_21790</name>
</gene>
<dbReference type="EMBL" id="CP046171">
    <property type="protein sequence ID" value="QIS07578.1"/>
    <property type="molecule type" value="Genomic_DNA"/>
</dbReference>